<dbReference type="STRING" id="765440.A0A0C3F2L8"/>
<dbReference type="EMBL" id="KN833062">
    <property type="protein sequence ID" value="KIM74319.1"/>
    <property type="molecule type" value="Genomic_DNA"/>
</dbReference>
<reference evidence="4 5" key="1">
    <citation type="submission" date="2014-04" db="EMBL/GenBank/DDBJ databases">
        <authorList>
            <consortium name="DOE Joint Genome Institute"/>
            <person name="Kuo A."/>
            <person name="Tarkka M."/>
            <person name="Buscot F."/>
            <person name="Kohler A."/>
            <person name="Nagy L.G."/>
            <person name="Floudas D."/>
            <person name="Copeland A."/>
            <person name="Barry K.W."/>
            <person name="Cichocki N."/>
            <person name="Veneault-Fourrey C."/>
            <person name="LaButti K."/>
            <person name="Lindquist E.A."/>
            <person name="Lipzen A."/>
            <person name="Lundell T."/>
            <person name="Morin E."/>
            <person name="Murat C."/>
            <person name="Sun H."/>
            <person name="Tunlid A."/>
            <person name="Henrissat B."/>
            <person name="Grigoriev I.V."/>
            <person name="Hibbett D.S."/>
            <person name="Martin F."/>
            <person name="Nordberg H.P."/>
            <person name="Cantor M.N."/>
            <person name="Hua S.X."/>
        </authorList>
    </citation>
    <scope>NUCLEOTIDE SEQUENCE [LARGE SCALE GENOMIC DNA]</scope>
    <source>
        <strain evidence="4 5">F 1598</strain>
    </source>
</reference>
<evidence type="ECO:0000313" key="4">
    <source>
        <dbReference type="EMBL" id="KIM74319.1"/>
    </source>
</evidence>
<evidence type="ECO:0000256" key="1">
    <source>
        <dbReference type="SAM" id="MobiDB-lite"/>
    </source>
</evidence>
<feature type="transmembrane region" description="Helical" evidence="2">
    <location>
        <begin position="241"/>
        <end position="261"/>
    </location>
</feature>
<gene>
    <name evidence="4" type="ORF">PILCRDRAFT_828312</name>
</gene>
<feature type="compositionally biased region" description="Polar residues" evidence="1">
    <location>
        <begin position="317"/>
        <end position="338"/>
    </location>
</feature>
<dbReference type="PANTHER" id="PTHR40465">
    <property type="entry name" value="CHROMOSOME 1, WHOLE GENOME SHOTGUN SEQUENCE"/>
    <property type="match status" value="1"/>
</dbReference>
<dbReference type="PANTHER" id="PTHR40465:SF1">
    <property type="entry name" value="DUF6534 DOMAIN-CONTAINING PROTEIN"/>
    <property type="match status" value="1"/>
</dbReference>
<dbReference type="AlphaFoldDB" id="A0A0C3F2L8"/>
<dbReference type="InParanoid" id="A0A0C3F2L8"/>
<keyword evidence="2" id="KW-1133">Transmembrane helix</keyword>
<evidence type="ECO:0000256" key="2">
    <source>
        <dbReference type="SAM" id="Phobius"/>
    </source>
</evidence>
<dbReference type="OrthoDB" id="2535105at2759"/>
<name>A0A0C3F2L8_PILCF</name>
<feature type="transmembrane region" description="Helical" evidence="2">
    <location>
        <begin position="49"/>
        <end position="73"/>
    </location>
</feature>
<dbReference type="Proteomes" id="UP000054166">
    <property type="component" value="Unassembled WGS sequence"/>
</dbReference>
<dbReference type="HOGENOM" id="CLU_046025_5_4_1"/>
<organism evidence="4 5">
    <name type="scientific">Piloderma croceum (strain F 1598)</name>
    <dbReference type="NCBI Taxonomy" id="765440"/>
    <lineage>
        <taxon>Eukaryota</taxon>
        <taxon>Fungi</taxon>
        <taxon>Dikarya</taxon>
        <taxon>Basidiomycota</taxon>
        <taxon>Agaricomycotina</taxon>
        <taxon>Agaricomycetes</taxon>
        <taxon>Agaricomycetidae</taxon>
        <taxon>Atheliales</taxon>
        <taxon>Atheliaceae</taxon>
        <taxon>Piloderma</taxon>
    </lineage>
</organism>
<dbReference type="InterPro" id="IPR045339">
    <property type="entry name" value="DUF6534"/>
</dbReference>
<reference evidence="5" key="2">
    <citation type="submission" date="2015-01" db="EMBL/GenBank/DDBJ databases">
        <title>Evolutionary Origins and Diversification of the Mycorrhizal Mutualists.</title>
        <authorList>
            <consortium name="DOE Joint Genome Institute"/>
            <consortium name="Mycorrhizal Genomics Consortium"/>
            <person name="Kohler A."/>
            <person name="Kuo A."/>
            <person name="Nagy L.G."/>
            <person name="Floudas D."/>
            <person name="Copeland A."/>
            <person name="Barry K.W."/>
            <person name="Cichocki N."/>
            <person name="Veneault-Fourrey C."/>
            <person name="LaButti K."/>
            <person name="Lindquist E.A."/>
            <person name="Lipzen A."/>
            <person name="Lundell T."/>
            <person name="Morin E."/>
            <person name="Murat C."/>
            <person name="Riley R."/>
            <person name="Ohm R."/>
            <person name="Sun H."/>
            <person name="Tunlid A."/>
            <person name="Henrissat B."/>
            <person name="Grigoriev I.V."/>
            <person name="Hibbett D.S."/>
            <person name="Martin F."/>
        </authorList>
    </citation>
    <scope>NUCLEOTIDE SEQUENCE [LARGE SCALE GENOMIC DNA]</scope>
    <source>
        <strain evidence="5">F 1598</strain>
    </source>
</reference>
<accession>A0A0C3F2L8</accession>
<feature type="region of interest" description="Disordered" evidence="1">
    <location>
        <begin position="272"/>
        <end position="338"/>
    </location>
</feature>
<feature type="transmembrane region" description="Helical" evidence="2">
    <location>
        <begin position="12"/>
        <end position="37"/>
    </location>
</feature>
<keyword evidence="2" id="KW-0472">Membrane</keyword>
<proteinExistence type="predicted"/>
<evidence type="ECO:0000259" key="3">
    <source>
        <dbReference type="Pfam" id="PF20152"/>
    </source>
</evidence>
<feature type="transmembrane region" description="Helical" evidence="2">
    <location>
        <begin position="160"/>
        <end position="180"/>
    </location>
</feature>
<evidence type="ECO:0000313" key="5">
    <source>
        <dbReference type="Proteomes" id="UP000054166"/>
    </source>
</evidence>
<sequence length="338" mass="37305">MEKRAPSLSESLGAAYLGVVLSSILFGITTLQVYIYYQHYPADKLKNRIVVPLLWIMDAFHLSMIINASYVYLVNQLPLNSGIILRMQLEIVATELIAVTVTSLYVLRIWAFARQPRRYIVCFLAVAEFLQITAAIVEVYACFTCPNLGDMINFLWEIEFGLASHAFVDVLLAGTMCFYLQKGRTDTSFKTLFSLTRGIMPHSTDGTVVKLMQYIVGSGTATALCAIATVTATAISPYSMIWTACYYLLSKLYVNSFLAFLNARQSIRRRMEDSSISPPAPISDVRFAGPESSSQGSLASRHHNDSKAGHSLVMFNDSASPEGSVGEQQPKASTLLTV</sequence>
<protein>
    <recommendedName>
        <fullName evidence="3">DUF6534 domain-containing protein</fullName>
    </recommendedName>
</protein>
<feature type="transmembrane region" description="Helical" evidence="2">
    <location>
        <begin position="85"/>
        <end position="107"/>
    </location>
</feature>
<feature type="domain" description="DUF6534" evidence="3">
    <location>
        <begin position="166"/>
        <end position="266"/>
    </location>
</feature>
<feature type="transmembrane region" description="Helical" evidence="2">
    <location>
        <begin position="214"/>
        <end position="235"/>
    </location>
</feature>
<feature type="transmembrane region" description="Helical" evidence="2">
    <location>
        <begin position="119"/>
        <end position="140"/>
    </location>
</feature>
<dbReference type="Pfam" id="PF20152">
    <property type="entry name" value="DUF6534"/>
    <property type="match status" value="1"/>
</dbReference>
<keyword evidence="5" id="KW-1185">Reference proteome</keyword>
<keyword evidence="2" id="KW-0812">Transmembrane</keyword>